<dbReference type="Pfam" id="PF00122">
    <property type="entry name" value="E1-E2_ATPase"/>
    <property type="match status" value="1"/>
</dbReference>
<dbReference type="InterPro" id="IPR006068">
    <property type="entry name" value="ATPase_P-typ_cation-transptr_C"/>
</dbReference>
<keyword evidence="4" id="KW-0812">Transmembrane</keyword>
<gene>
    <name evidence="7" type="ORF">Fcan01_14653</name>
</gene>
<evidence type="ECO:0000313" key="8">
    <source>
        <dbReference type="Proteomes" id="UP000198287"/>
    </source>
</evidence>
<sequence>MNENDGVRFGIDTDSLINLIKSGVTSPAEVGEICSKLHTSTEGLPSFPAHLNLRQASFGRNDLITSPPPHFLSYSAFLYNSYSQLQFTFIRNILLIIIFLSLAHFALILVIKDEADEFWFLGFFDFLEVLLLLVIPIWLDASRDYKRQNGISETFQRLGASGANCEVMRNGQFQTLKFKDIVVGDVIELKEGDVVPADGLLLENNTEIVFYRGKLVTKNIGLCCTMGSVISKGEGEKHVFFVLPTIITTGLKSAILLRYHGRDMCRTKCSIKFTSECVWTFHHNPDKTKARVAISKFLQFRVTINIVLVLLDIVQMHFESSTSLSKNVQKAWIHLLSNLLGIAIFPSDVTKEVIKDGNVMPSQTVKNIFGQIFFQFSIVVVLKFYSEGLIDIPLEPFNEPNTHSTLIFNTLVFMTLFHVICVRGSRGSGRNFFSGILRHKKFCFLWILITIIQICIVQLGGLTFFTYPLRISEWLYTLCLALGVFLWMQVLFCVCCCTSTADQSSRAVDYVPDESSV</sequence>
<dbReference type="Gene3D" id="1.20.1110.10">
    <property type="entry name" value="Calcium-transporting ATPase, transmembrane domain"/>
    <property type="match status" value="2"/>
</dbReference>
<dbReference type="GO" id="GO:0012505">
    <property type="term" value="C:endomembrane system"/>
    <property type="evidence" value="ECO:0007669"/>
    <property type="project" value="UniProtKB-SubCell"/>
</dbReference>
<dbReference type="SUPFAM" id="SSF81665">
    <property type="entry name" value="Calcium ATPase, transmembrane domain M"/>
    <property type="match status" value="1"/>
</dbReference>
<dbReference type="GO" id="GO:0005886">
    <property type="term" value="C:plasma membrane"/>
    <property type="evidence" value="ECO:0007669"/>
    <property type="project" value="TreeGrafter"/>
</dbReference>
<dbReference type="GO" id="GO:0051480">
    <property type="term" value="P:regulation of cytosolic calcium ion concentration"/>
    <property type="evidence" value="ECO:0007669"/>
    <property type="project" value="TreeGrafter"/>
</dbReference>
<feature type="transmembrane region" description="Helical" evidence="4">
    <location>
        <begin position="406"/>
        <end position="422"/>
    </location>
</feature>
<feature type="transmembrane region" description="Helical" evidence="4">
    <location>
        <begin position="443"/>
        <end position="468"/>
    </location>
</feature>
<feature type="domain" description="Cation-transporting P-type ATPase C-terminal" evidence="6">
    <location>
        <begin position="352"/>
        <end position="490"/>
    </location>
</feature>
<keyword evidence="4" id="KW-1133">Transmembrane helix</keyword>
<name>A0A226E0P7_FOLCA</name>
<dbReference type="EMBL" id="LNIX01000008">
    <property type="protein sequence ID" value="OXA50870.1"/>
    <property type="molecule type" value="Genomic_DNA"/>
</dbReference>
<evidence type="ECO:0000313" key="7">
    <source>
        <dbReference type="EMBL" id="OXA50870.1"/>
    </source>
</evidence>
<dbReference type="OMA" id="TVICICT"/>
<organism evidence="7 8">
    <name type="scientific">Folsomia candida</name>
    <name type="common">Springtail</name>
    <dbReference type="NCBI Taxonomy" id="158441"/>
    <lineage>
        <taxon>Eukaryota</taxon>
        <taxon>Metazoa</taxon>
        <taxon>Ecdysozoa</taxon>
        <taxon>Arthropoda</taxon>
        <taxon>Hexapoda</taxon>
        <taxon>Collembola</taxon>
        <taxon>Entomobryomorpha</taxon>
        <taxon>Isotomoidea</taxon>
        <taxon>Isotomidae</taxon>
        <taxon>Proisotominae</taxon>
        <taxon>Folsomia</taxon>
    </lineage>
</organism>
<feature type="domain" description="P-type ATPase A" evidence="5">
    <location>
        <begin position="164"/>
        <end position="208"/>
    </location>
</feature>
<comment type="caution">
    <text evidence="7">The sequence shown here is derived from an EMBL/GenBank/DDBJ whole genome shotgun (WGS) entry which is preliminary data.</text>
</comment>
<accession>A0A226E0P7</accession>
<keyword evidence="2" id="KW-0479">Metal-binding</keyword>
<feature type="transmembrane region" description="Helical" evidence="4">
    <location>
        <begin position="118"/>
        <end position="139"/>
    </location>
</feature>
<evidence type="ECO:0000256" key="2">
    <source>
        <dbReference type="ARBA" id="ARBA00022723"/>
    </source>
</evidence>
<dbReference type="AlphaFoldDB" id="A0A226E0P7"/>
<reference evidence="7 8" key="1">
    <citation type="submission" date="2015-12" db="EMBL/GenBank/DDBJ databases">
        <title>The genome of Folsomia candida.</title>
        <authorList>
            <person name="Faddeeva A."/>
            <person name="Derks M.F."/>
            <person name="Anvar Y."/>
            <person name="Smit S."/>
            <person name="Van Straalen N."/>
            <person name="Roelofs D."/>
        </authorList>
    </citation>
    <scope>NUCLEOTIDE SEQUENCE [LARGE SCALE GENOMIC DNA]</scope>
    <source>
        <strain evidence="7 8">VU population</strain>
        <tissue evidence="7">Whole body</tissue>
    </source>
</reference>
<keyword evidence="3" id="KW-0460">Magnesium</keyword>
<dbReference type="InterPro" id="IPR008250">
    <property type="entry name" value="ATPase_P-typ_transduc_dom_A_sf"/>
</dbReference>
<dbReference type="SUPFAM" id="SSF81653">
    <property type="entry name" value="Calcium ATPase, transduction domain A"/>
    <property type="match status" value="1"/>
</dbReference>
<feature type="transmembrane region" description="Helical" evidence="4">
    <location>
        <begin position="93"/>
        <end position="112"/>
    </location>
</feature>
<comment type="subcellular location">
    <subcellularLocation>
        <location evidence="1">Endomembrane system</location>
        <topology evidence="1">Multi-pass membrane protein</topology>
    </subcellularLocation>
</comment>
<dbReference type="PANTHER" id="PTHR24093:SF369">
    <property type="entry name" value="CALCIUM-TRANSPORTING ATPASE"/>
    <property type="match status" value="1"/>
</dbReference>
<dbReference type="STRING" id="158441.A0A226E0P7"/>
<dbReference type="GO" id="GO:0046872">
    <property type="term" value="F:metal ion binding"/>
    <property type="evidence" value="ECO:0007669"/>
    <property type="project" value="UniProtKB-KW"/>
</dbReference>
<dbReference type="OrthoDB" id="116380at2759"/>
<keyword evidence="4" id="KW-0472">Membrane</keyword>
<feature type="transmembrane region" description="Helical" evidence="4">
    <location>
        <begin position="330"/>
        <end position="347"/>
    </location>
</feature>
<dbReference type="Proteomes" id="UP000198287">
    <property type="component" value="Unassembled WGS sequence"/>
</dbReference>
<evidence type="ECO:0000259" key="6">
    <source>
        <dbReference type="Pfam" id="PF00689"/>
    </source>
</evidence>
<evidence type="ECO:0000256" key="1">
    <source>
        <dbReference type="ARBA" id="ARBA00004127"/>
    </source>
</evidence>
<feature type="transmembrane region" description="Helical" evidence="4">
    <location>
        <begin position="297"/>
        <end position="318"/>
    </location>
</feature>
<dbReference type="PANTHER" id="PTHR24093">
    <property type="entry name" value="CATION TRANSPORTING ATPASE"/>
    <property type="match status" value="1"/>
</dbReference>
<evidence type="ECO:0000256" key="3">
    <source>
        <dbReference type="ARBA" id="ARBA00022842"/>
    </source>
</evidence>
<evidence type="ECO:0000256" key="4">
    <source>
        <dbReference type="SAM" id="Phobius"/>
    </source>
</evidence>
<feature type="transmembrane region" description="Helical" evidence="4">
    <location>
        <begin position="474"/>
        <end position="497"/>
    </location>
</feature>
<proteinExistence type="predicted"/>
<dbReference type="Gene3D" id="2.70.150.10">
    <property type="entry name" value="Calcium-transporting ATPase, cytoplasmic transduction domain A"/>
    <property type="match status" value="1"/>
</dbReference>
<protein>
    <submittedName>
        <fullName evidence="7">Plasma membrane calcium-transporting ATPase 2</fullName>
    </submittedName>
</protein>
<dbReference type="InterPro" id="IPR059000">
    <property type="entry name" value="ATPase_P-type_domA"/>
</dbReference>
<dbReference type="GO" id="GO:0005388">
    <property type="term" value="F:P-type calcium transporter activity"/>
    <property type="evidence" value="ECO:0007669"/>
    <property type="project" value="TreeGrafter"/>
</dbReference>
<evidence type="ECO:0000259" key="5">
    <source>
        <dbReference type="Pfam" id="PF00122"/>
    </source>
</evidence>
<keyword evidence="8" id="KW-1185">Reference proteome</keyword>
<feature type="transmembrane region" description="Helical" evidence="4">
    <location>
        <begin position="368"/>
        <end position="386"/>
    </location>
</feature>
<dbReference type="InterPro" id="IPR023298">
    <property type="entry name" value="ATPase_P-typ_TM_dom_sf"/>
</dbReference>
<dbReference type="Pfam" id="PF00689">
    <property type="entry name" value="Cation_ATPase_C"/>
    <property type="match status" value="1"/>
</dbReference>